<gene>
    <name evidence="3" type="ORF">HMPREF9695_01419</name>
</gene>
<dbReference type="PATRIC" id="fig|883078.3.peg.1452"/>
<proteinExistence type="predicted"/>
<dbReference type="PANTHER" id="PTHR12526">
    <property type="entry name" value="GLYCOSYLTRANSFERASE"/>
    <property type="match status" value="1"/>
</dbReference>
<sequence length="363" mass="39039">MVKLMVIQSKHVAVYVPALNRGGAERVAALLASGFFKAGWRTSLLVDFEASENRALIDAGVSICVLGSSHARSILTLTGFLRSQKPNVVLAIGGAANVKLSVARLLAGGQSRIVLSYHGRSDVGRGRLGHLSYSFAPWLAQRADAVVCVSDGLLEHLRDDWKAPSDKLTRIYNPVSVEHAIPASHSDLLRRPPVVLGVGRLNPEKNLAALVQAIPHMPPDARVVIFGEGPERDNLLVLAKQLGVADRLELPGYRDDPWPCYAQARCFALTSRREAFGNVVVEALASGLPVVSTRSGGPDEILEHGRVGSLVDNGDIDALARAINQALANPGDPAPRIARARMFDAETAIRSYLGLFNTILIRR</sequence>
<keyword evidence="4" id="KW-1185">Reference proteome</keyword>
<dbReference type="CDD" id="cd03811">
    <property type="entry name" value="GT4_GT28_WabH-like"/>
    <property type="match status" value="1"/>
</dbReference>
<dbReference type="Pfam" id="PF13439">
    <property type="entry name" value="Glyco_transf_4"/>
    <property type="match status" value="1"/>
</dbReference>
<reference evidence="3 4" key="1">
    <citation type="submission" date="2012-04" db="EMBL/GenBank/DDBJ databases">
        <title>The Genome Sequence of Afipia broomeae ATCC 49717.</title>
        <authorList>
            <consortium name="The Broad Institute Genome Sequencing Platform"/>
            <person name="Earl A."/>
            <person name="Ward D."/>
            <person name="Feldgarden M."/>
            <person name="Gevers D."/>
            <person name="Huys G."/>
            <person name="Walker B."/>
            <person name="Young S.K."/>
            <person name="Zeng Q."/>
            <person name="Gargeya S."/>
            <person name="Fitzgerald M."/>
            <person name="Haas B."/>
            <person name="Abouelleil A."/>
            <person name="Alvarado L."/>
            <person name="Arachchi H.M."/>
            <person name="Berlin A."/>
            <person name="Chapman S.B."/>
            <person name="Goldberg J."/>
            <person name="Griggs A."/>
            <person name="Gujja S."/>
            <person name="Hansen M."/>
            <person name="Howarth C."/>
            <person name="Imamovic A."/>
            <person name="Larimer J."/>
            <person name="McCowen C."/>
            <person name="Montmayeur A."/>
            <person name="Murphy C."/>
            <person name="Neiman D."/>
            <person name="Pearson M."/>
            <person name="Priest M."/>
            <person name="Roberts A."/>
            <person name="Saif S."/>
            <person name="Shea T."/>
            <person name="Sisk P."/>
            <person name="Sykes S."/>
            <person name="Wortman J."/>
            <person name="Nusbaum C."/>
            <person name="Birren B."/>
        </authorList>
    </citation>
    <scope>NUCLEOTIDE SEQUENCE [LARGE SCALE GENOMIC DNA]</scope>
    <source>
        <strain evidence="3 4">ATCC 49717</strain>
    </source>
</reference>
<dbReference type="InterPro" id="IPR001296">
    <property type="entry name" value="Glyco_trans_1"/>
</dbReference>
<organism evidence="3 4">
    <name type="scientific">Afipia broomeae ATCC 49717</name>
    <dbReference type="NCBI Taxonomy" id="883078"/>
    <lineage>
        <taxon>Bacteria</taxon>
        <taxon>Pseudomonadati</taxon>
        <taxon>Pseudomonadota</taxon>
        <taxon>Alphaproteobacteria</taxon>
        <taxon>Hyphomicrobiales</taxon>
        <taxon>Nitrobacteraceae</taxon>
        <taxon>Afipia</taxon>
    </lineage>
</organism>
<dbReference type="AlphaFoldDB" id="K8PM51"/>
<dbReference type="Pfam" id="PF00534">
    <property type="entry name" value="Glycos_transf_1"/>
    <property type="match status" value="1"/>
</dbReference>
<dbReference type="RefSeq" id="WP_006020137.1">
    <property type="nucleotide sequence ID" value="NZ_KB375282.1"/>
</dbReference>
<comment type="caution">
    <text evidence="3">The sequence shown here is derived from an EMBL/GenBank/DDBJ whole genome shotgun (WGS) entry which is preliminary data.</text>
</comment>
<dbReference type="GO" id="GO:0016757">
    <property type="term" value="F:glycosyltransferase activity"/>
    <property type="evidence" value="ECO:0007669"/>
    <property type="project" value="InterPro"/>
</dbReference>
<evidence type="ECO:0000313" key="4">
    <source>
        <dbReference type="Proteomes" id="UP000001096"/>
    </source>
</evidence>
<protein>
    <recommendedName>
        <fullName evidence="5">Glycosyl transferase family 1 domain-containing protein</fullName>
    </recommendedName>
</protein>
<evidence type="ECO:0000259" key="1">
    <source>
        <dbReference type="Pfam" id="PF00534"/>
    </source>
</evidence>
<dbReference type="Gene3D" id="3.40.50.2000">
    <property type="entry name" value="Glycogen Phosphorylase B"/>
    <property type="match status" value="2"/>
</dbReference>
<evidence type="ECO:0000259" key="2">
    <source>
        <dbReference type="Pfam" id="PF13439"/>
    </source>
</evidence>
<dbReference type="HOGENOM" id="CLU_009583_0_0_5"/>
<evidence type="ECO:0000313" key="3">
    <source>
        <dbReference type="EMBL" id="EKS39458.1"/>
    </source>
</evidence>
<feature type="domain" description="Glycosyl transferase family 1" evidence="1">
    <location>
        <begin position="191"/>
        <end position="334"/>
    </location>
</feature>
<accession>K8PM51</accession>
<dbReference type="SUPFAM" id="SSF53756">
    <property type="entry name" value="UDP-Glycosyltransferase/glycogen phosphorylase"/>
    <property type="match status" value="1"/>
</dbReference>
<dbReference type="InterPro" id="IPR028098">
    <property type="entry name" value="Glyco_trans_4-like_N"/>
</dbReference>
<evidence type="ECO:0008006" key="5">
    <source>
        <dbReference type="Google" id="ProtNLM"/>
    </source>
</evidence>
<dbReference type="EMBL" id="AGWX01000002">
    <property type="protein sequence ID" value="EKS39458.1"/>
    <property type="molecule type" value="Genomic_DNA"/>
</dbReference>
<feature type="domain" description="Glycosyltransferase subfamily 4-like N-terminal" evidence="2">
    <location>
        <begin position="22"/>
        <end position="178"/>
    </location>
</feature>
<dbReference type="eggNOG" id="COG0438">
    <property type="taxonomic scope" value="Bacteria"/>
</dbReference>
<name>K8PM51_9BRAD</name>
<dbReference type="Proteomes" id="UP000001096">
    <property type="component" value="Unassembled WGS sequence"/>
</dbReference>